<evidence type="ECO:0000313" key="1">
    <source>
        <dbReference type="EMBL" id="SVB63182.1"/>
    </source>
</evidence>
<proteinExistence type="predicted"/>
<organism evidence="1">
    <name type="scientific">marine metagenome</name>
    <dbReference type="NCBI Taxonomy" id="408172"/>
    <lineage>
        <taxon>unclassified sequences</taxon>
        <taxon>metagenomes</taxon>
        <taxon>ecological metagenomes</taxon>
    </lineage>
</organism>
<name>A0A382FKN6_9ZZZZ</name>
<evidence type="ECO:0008006" key="2">
    <source>
        <dbReference type="Google" id="ProtNLM"/>
    </source>
</evidence>
<protein>
    <recommendedName>
        <fullName evidence="2">Neck protein</fullName>
    </recommendedName>
</protein>
<sequence length="335" mass="37041">MAVNSFFHTNNNHALATEKSLYQDLLAEAIQIYGHDVYYLDRTLTNEDTLFGEDNLAKFTTQNKIEMYVESNDGFAGERALMTQFGLTNLSEITFTVSKARFQDLTKQMTIESGTDTLSGSIQLEAASLDSTVVDISSSYDGGYLISEATSTEADRPLEGDLIYHPILDKIFQINFVDKESPFYQLDDNPSYKLSCRLFDYSSEIIDTDVAAIDAVETEHTLDALGYQMTLEQTAFVNENIRLEIGISSNGDQGLLLEETSGDNLIGENDTSSVGESIILENPADSGDDAYLLNEDYVVGDMSQDKTTQNELFDSLDDDVLDFSERNPFGDAGGT</sequence>
<dbReference type="InterPro" id="IPR021674">
    <property type="entry name" value="Phage_T4_Gp14_neck-protein"/>
</dbReference>
<reference evidence="1" key="1">
    <citation type="submission" date="2018-05" db="EMBL/GenBank/DDBJ databases">
        <authorList>
            <person name="Lanie J.A."/>
            <person name="Ng W.-L."/>
            <person name="Kazmierczak K.M."/>
            <person name="Andrzejewski T.M."/>
            <person name="Davidsen T.M."/>
            <person name="Wayne K.J."/>
            <person name="Tettelin H."/>
            <person name="Glass J.I."/>
            <person name="Rusch D."/>
            <person name="Podicherti R."/>
            <person name="Tsui H.-C.T."/>
            <person name="Winkler M.E."/>
        </authorList>
    </citation>
    <scope>NUCLEOTIDE SEQUENCE</scope>
</reference>
<gene>
    <name evidence="1" type="ORF">METZ01_LOCUS216036</name>
</gene>
<dbReference type="EMBL" id="UINC01050337">
    <property type="protein sequence ID" value="SVB63182.1"/>
    <property type="molecule type" value="Genomic_DNA"/>
</dbReference>
<dbReference type="Pfam" id="PF11649">
    <property type="entry name" value="T4_neck-protein"/>
    <property type="match status" value="2"/>
</dbReference>
<accession>A0A382FKN6</accession>
<dbReference type="AlphaFoldDB" id="A0A382FKN6"/>